<reference evidence="1 2" key="1">
    <citation type="journal article" date="2013" name="Genome Announc.">
        <title>Genome Sequence of Streptomyces violaceusniger Strain SPC6, a Halotolerant Streptomycete That Exhibits Rapid Growth and Development.</title>
        <authorList>
            <person name="Chen X."/>
            <person name="Zhang B."/>
            <person name="Zhang W."/>
            <person name="Wu X."/>
            <person name="Zhang M."/>
            <person name="Chen T."/>
            <person name="Liu G."/>
            <person name="Dyson P."/>
        </authorList>
    </citation>
    <scope>NUCLEOTIDE SEQUENCE [LARGE SCALE GENOMIC DNA]</scope>
    <source>
        <strain evidence="1 2">SPC6</strain>
    </source>
</reference>
<sequence length="232" mass="25364">MSLRRGGPQRLPEKNSKALELVITTYTERTEKGETVPVPSEIKKNLANALSYYAGDAYEILAGQVDYSDPQHSTTPNDIDIDTPVMSDFLDALADDGDAFNIIREALFSEIDAELEDLGKQDFLSEPKDEPGKAFIDSGLGTAISSGTVTGDLRRARINALTRQHENNKSAAEKALLEDYETYGSPRLRKLFQDRSAALGATETAAGRQRLDSLLSKAAEAYSRGTGFKDRV</sequence>
<comment type="caution">
    <text evidence="1">The sequence shown here is derived from an EMBL/GenBank/DDBJ whole genome shotgun (WGS) entry which is preliminary data.</text>
</comment>
<protein>
    <submittedName>
        <fullName evidence="1">Uncharacterized protein</fullName>
    </submittedName>
</protein>
<dbReference type="AlphaFoldDB" id="A0A1D3DP86"/>
<evidence type="ECO:0000313" key="2">
    <source>
        <dbReference type="Proteomes" id="UP000095329"/>
    </source>
</evidence>
<name>A0A1D3DP86_9ACTN</name>
<organism evidence="1 2">
    <name type="scientific">Streptomyces thermolilacinus SPC6</name>
    <dbReference type="NCBI Taxonomy" id="1306406"/>
    <lineage>
        <taxon>Bacteria</taxon>
        <taxon>Bacillati</taxon>
        <taxon>Actinomycetota</taxon>
        <taxon>Actinomycetes</taxon>
        <taxon>Kitasatosporales</taxon>
        <taxon>Streptomycetaceae</taxon>
        <taxon>Streptomyces</taxon>
    </lineage>
</organism>
<dbReference type="Proteomes" id="UP000095329">
    <property type="component" value="Unassembled WGS sequence"/>
</dbReference>
<accession>A0A1D3DP86</accession>
<gene>
    <name evidence="1" type="ORF">J116_006290</name>
</gene>
<evidence type="ECO:0000313" key="1">
    <source>
        <dbReference type="EMBL" id="OEJ94133.1"/>
    </source>
</evidence>
<keyword evidence="2" id="KW-1185">Reference proteome</keyword>
<proteinExistence type="predicted"/>
<dbReference type="STRING" id="1306406.J116_006290"/>
<dbReference type="EMBL" id="ASHX02000001">
    <property type="protein sequence ID" value="OEJ94133.1"/>
    <property type="molecule type" value="Genomic_DNA"/>
</dbReference>